<dbReference type="PRINTS" id="PR00757">
    <property type="entry name" value="AMINEOXDASEF"/>
</dbReference>
<dbReference type="eggNOG" id="COG1231">
    <property type="taxonomic scope" value="Bacteria"/>
</dbReference>
<accession>F1YFE7</accession>
<name>F1YFE7_9ACTN</name>
<evidence type="ECO:0000256" key="4">
    <source>
        <dbReference type="PIRSR" id="PIRSR601613-1"/>
    </source>
</evidence>
<comment type="caution">
    <text evidence="6">The sequence shown here is derived from an EMBL/GenBank/DDBJ whole genome shotgun (WGS) entry which is preliminary data.</text>
</comment>
<dbReference type="InterPro" id="IPR050703">
    <property type="entry name" value="Flavin_MAO"/>
</dbReference>
<dbReference type="PANTHER" id="PTHR43563:SF1">
    <property type="entry name" value="AMINE OXIDASE [FLAVIN-CONTAINING] B"/>
    <property type="match status" value="1"/>
</dbReference>
<dbReference type="Pfam" id="PF01593">
    <property type="entry name" value="Amino_oxidase"/>
    <property type="match status" value="1"/>
</dbReference>
<feature type="binding site" evidence="4">
    <location>
        <position position="408"/>
    </location>
    <ligand>
        <name>FAD</name>
        <dbReference type="ChEBI" id="CHEBI:57692"/>
    </ligand>
</feature>
<comment type="similarity">
    <text evidence="2">Belongs to the flavin monoamine oxidase family.</text>
</comment>
<sequence length="437" mass="46383">MTDAVMADSARTDVVIIGAGVSGLIAARDLRRRGADVVVLEAADRVGGRLMTATSSLGSRLDLGGQWIGADHYRFKALADELGATRFPMHTPKAPIIGDGRRRISNLSLTMLVASSALVGIEVLSRLPTPRSSTTVRSWIGRVPNRRARRLLHLLVAVTTCADADRLSMQAFGSIIRFQGGLTGMMQTRGGAQDGLIVESAAELPTRLAADLGSHVRLNSRVTAIRRDDDGVAVETATGAVLAEHAIVTVPPPMLREVLFDPPLPSHESRLQNNTYMGSVYKAFAVYDAPFWRSEGDIEALLLGDPGVAVFDTSPPGGPGHLCLLVGGPDARTLDDLDAADRQRTLLEQLVPYAGRKVLSPVDWHEKSWHNDAFAGGGYSALPEPGADEGCFPIATTPSGRIHWAGTERATEHAGYVEGAIQSGERVAAEVTIGPGG</sequence>
<keyword evidence="3" id="KW-0560">Oxidoreductase</keyword>
<dbReference type="InterPro" id="IPR002937">
    <property type="entry name" value="Amino_oxidase"/>
</dbReference>
<feature type="binding site" evidence="4">
    <location>
        <position position="222"/>
    </location>
    <ligand>
        <name>FAD</name>
        <dbReference type="ChEBI" id="CHEBI:57692"/>
    </ligand>
</feature>
<dbReference type="AlphaFoldDB" id="F1YFE7"/>
<gene>
    <name evidence="6" type="ORF">SCNU_02742</name>
</gene>
<keyword evidence="7" id="KW-1185">Reference proteome</keyword>
<feature type="binding site" evidence="4">
    <location>
        <begin position="41"/>
        <end position="42"/>
    </location>
    <ligand>
        <name>FAD</name>
        <dbReference type="ChEBI" id="CHEBI:57692"/>
    </ligand>
</feature>
<comment type="cofactor">
    <cofactor evidence="1">
        <name>FAD</name>
        <dbReference type="ChEBI" id="CHEBI:57692"/>
    </cofactor>
</comment>
<dbReference type="Gene3D" id="3.50.50.60">
    <property type="entry name" value="FAD/NAD(P)-binding domain"/>
    <property type="match status" value="1"/>
</dbReference>
<dbReference type="Proteomes" id="UP000035065">
    <property type="component" value="Unassembled WGS sequence"/>
</dbReference>
<protein>
    <submittedName>
        <fullName evidence="6">Flavin-containing amine oxidase</fullName>
    </submittedName>
</protein>
<proteinExistence type="inferred from homology"/>
<dbReference type="InterPro" id="IPR036188">
    <property type="entry name" value="FAD/NAD-bd_sf"/>
</dbReference>
<evidence type="ECO:0000256" key="2">
    <source>
        <dbReference type="ARBA" id="ARBA00005995"/>
    </source>
</evidence>
<dbReference type="GO" id="GO:0016491">
    <property type="term" value="F:oxidoreductase activity"/>
    <property type="evidence" value="ECO:0007669"/>
    <property type="project" value="UniProtKB-KW"/>
</dbReference>
<evidence type="ECO:0000313" key="6">
    <source>
        <dbReference type="EMBL" id="EGD56435.1"/>
    </source>
</evidence>
<dbReference type="SUPFAM" id="SSF51905">
    <property type="entry name" value="FAD/NAD(P)-binding domain"/>
    <property type="match status" value="1"/>
</dbReference>
<feature type="domain" description="Amine oxidase" evidence="5">
    <location>
        <begin position="21"/>
        <end position="431"/>
    </location>
</feature>
<dbReference type="STRING" id="644548.SCNU_02742"/>
<evidence type="ECO:0000313" key="7">
    <source>
        <dbReference type="Proteomes" id="UP000035065"/>
    </source>
</evidence>
<reference evidence="6 7" key="1">
    <citation type="journal article" date="2011" name="J. Bacteriol.">
        <title>Draft Genome Sequence of Gordonia neofelifaecis NRRL B-59395, a Cholesterol-Degrading Actinomycete.</title>
        <authorList>
            <person name="Ge F."/>
            <person name="Li W."/>
            <person name="Chen G."/>
            <person name="Liu Y."/>
            <person name="Zhang G."/>
            <person name="Yong B."/>
            <person name="Wang Q."/>
            <person name="Wang N."/>
            <person name="Huang Z."/>
            <person name="Li W."/>
            <person name="Wang J."/>
            <person name="Wu C."/>
            <person name="Xie Q."/>
            <person name="Liu G."/>
        </authorList>
    </citation>
    <scope>NUCLEOTIDE SEQUENCE [LARGE SCALE GENOMIC DNA]</scope>
    <source>
        <strain evidence="6 7">NRRL B-59395</strain>
    </source>
</reference>
<evidence type="ECO:0000256" key="1">
    <source>
        <dbReference type="ARBA" id="ARBA00001974"/>
    </source>
</evidence>
<feature type="binding site" evidence="4">
    <location>
        <position position="22"/>
    </location>
    <ligand>
        <name>FAD</name>
        <dbReference type="ChEBI" id="CHEBI:57692"/>
    </ligand>
</feature>
<dbReference type="EMBL" id="AEUD01000002">
    <property type="protein sequence ID" value="EGD56435.1"/>
    <property type="molecule type" value="Genomic_DNA"/>
</dbReference>
<evidence type="ECO:0000259" key="5">
    <source>
        <dbReference type="Pfam" id="PF01593"/>
    </source>
</evidence>
<dbReference type="SUPFAM" id="SSF54373">
    <property type="entry name" value="FAD-linked reductases, C-terminal domain"/>
    <property type="match status" value="1"/>
</dbReference>
<organism evidence="6 7">
    <name type="scientific">Gordonia neofelifaecis NRRL B-59395</name>
    <dbReference type="NCBI Taxonomy" id="644548"/>
    <lineage>
        <taxon>Bacteria</taxon>
        <taxon>Bacillati</taxon>
        <taxon>Actinomycetota</taxon>
        <taxon>Actinomycetes</taxon>
        <taxon>Mycobacteriales</taxon>
        <taxon>Gordoniaceae</taxon>
        <taxon>Gordonia</taxon>
    </lineage>
</organism>
<dbReference type="InterPro" id="IPR001613">
    <property type="entry name" value="Flavin_amine_oxidase"/>
</dbReference>
<evidence type="ECO:0000256" key="3">
    <source>
        <dbReference type="ARBA" id="ARBA00023002"/>
    </source>
</evidence>
<dbReference type="PANTHER" id="PTHR43563">
    <property type="entry name" value="AMINE OXIDASE"/>
    <property type="match status" value="1"/>
</dbReference>